<gene>
    <name evidence="2" type="ORF">Adt_43115</name>
</gene>
<feature type="compositionally biased region" description="Acidic residues" evidence="1">
    <location>
        <begin position="55"/>
        <end position="67"/>
    </location>
</feature>
<accession>A0ABD1PUF3</accession>
<organism evidence="2 3">
    <name type="scientific">Abeliophyllum distichum</name>
    <dbReference type="NCBI Taxonomy" id="126358"/>
    <lineage>
        <taxon>Eukaryota</taxon>
        <taxon>Viridiplantae</taxon>
        <taxon>Streptophyta</taxon>
        <taxon>Embryophyta</taxon>
        <taxon>Tracheophyta</taxon>
        <taxon>Spermatophyta</taxon>
        <taxon>Magnoliopsida</taxon>
        <taxon>eudicotyledons</taxon>
        <taxon>Gunneridae</taxon>
        <taxon>Pentapetalae</taxon>
        <taxon>asterids</taxon>
        <taxon>lamiids</taxon>
        <taxon>Lamiales</taxon>
        <taxon>Oleaceae</taxon>
        <taxon>Forsythieae</taxon>
        <taxon>Abeliophyllum</taxon>
    </lineage>
</organism>
<dbReference type="PANTHER" id="PTHR31579">
    <property type="entry name" value="OS03G0796600 PROTEIN"/>
    <property type="match status" value="1"/>
</dbReference>
<name>A0ABD1PUF3_9LAMI</name>
<dbReference type="Proteomes" id="UP001604336">
    <property type="component" value="Unassembled WGS sequence"/>
</dbReference>
<dbReference type="NCBIfam" id="TIGR01615">
    <property type="entry name" value="A_thal_3542"/>
    <property type="match status" value="1"/>
</dbReference>
<protein>
    <submittedName>
        <fullName evidence="2">Uncharacterized protein</fullName>
    </submittedName>
</protein>
<reference evidence="3" key="1">
    <citation type="submission" date="2024-07" db="EMBL/GenBank/DDBJ databases">
        <title>Two chromosome-level genome assemblies of Korean endemic species Abeliophyllum distichum and Forsythia ovata (Oleaceae).</title>
        <authorList>
            <person name="Jang H."/>
        </authorList>
    </citation>
    <scope>NUCLEOTIDE SEQUENCE [LARGE SCALE GENOMIC DNA]</scope>
</reference>
<dbReference type="EMBL" id="JBFOLK010000013">
    <property type="protein sequence ID" value="KAL2467264.1"/>
    <property type="molecule type" value="Genomic_DNA"/>
</dbReference>
<dbReference type="InterPro" id="IPR006502">
    <property type="entry name" value="PDDEXK-like"/>
</dbReference>
<dbReference type="PANTHER" id="PTHR31579:SF2">
    <property type="entry name" value="DUF506 FAMILY PROTEIN"/>
    <property type="match status" value="1"/>
</dbReference>
<comment type="caution">
    <text evidence="2">The sequence shown here is derived from an EMBL/GenBank/DDBJ whole genome shotgun (WGS) entry which is preliminary data.</text>
</comment>
<evidence type="ECO:0000313" key="2">
    <source>
        <dbReference type="EMBL" id="KAL2467264.1"/>
    </source>
</evidence>
<proteinExistence type="predicted"/>
<evidence type="ECO:0000256" key="1">
    <source>
        <dbReference type="SAM" id="MobiDB-lite"/>
    </source>
</evidence>
<dbReference type="AlphaFoldDB" id="A0ABD1PUF3"/>
<sequence length="307" mass="34737">MAGVQAGLPINQRILPYDSREIEFSGDPAAINLSDTVFEFLNEECEGLSPLSFDGENEEDCEEEEGENGNGNTEDNSFWETQNQLLQATLCRTSSLETRIRSITKETIKEAQQAGNFCGCGRPFDNGCRNCLMKEVCCRLQNDGFDSAICKSKWRSCPNIPSGEHTFLDVRDKSSSKKGEIRVIIELNFRAEFEMARANEEYNRLIRKLPEIFVGKIERLLALLEILCSAGKKCMKEKKMHMAPWRKQRYMEAKWLRICERLTSTPPLSTGYSGRTAAAAARPRASMLTVDLTENFPNLHRTVVEVV</sequence>
<keyword evidence="3" id="KW-1185">Reference proteome</keyword>
<evidence type="ECO:0000313" key="3">
    <source>
        <dbReference type="Proteomes" id="UP001604336"/>
    </source>
</evidence>
<feature type="region of interest" description="Disordered" evidence="1">
    <location>
        <begin position="50"/>
        <end position="77"/>
    </location>
</feature>
<dbReference type="Pfam" id="PF04720">
    <property type="entry name" value="PDDEXK_6"/>
    <property type="match status" value="1"/>
</dbReference>